<dbReference type="SUPFAM" id="SSF50370">
    <property type="entry name" value="Ricin B-like lectins"/>
    <property type="match status" value="1"/>
</dbReference>
<keyword evidence="1" id="KW-0732">Signal</keyword>
<sequence length="537" mass="56189">MRIANRRTRRAIGSITGALALVIGLSSILPTAAAEAATEPTPQSTATDALAGTDALGAPVRLLIESVHATGKVLEIGNANAQKTEPNNTLAAAAIFTRASTPADLTSQLITAYPVAGASDTYIFASADGKVLVRNPNDSPVFRYLSISAETPTEAAGDPYAQWKAVDAGGGAVYLTNVQRDANGNTAALDMYNWKTDDGSEIQTYDQGTGAVQKWFLRSITPEVAAISGRTETRVVPTPPTSQPARYSWGTTVTMSPLTWAMPDPASWNTDGSVTITGTGIGYFGEEVPVSAEYLVGSAGDAADSALTAYAGITLKQLQMLAPTRVERPVSGSQTTITAPVTWDWSSVTDEILATPGTITVTASSSTGFAAKLVITVTATEKINIARAAGIHFKSLFGTGTGLNDGTRDKVGFSDWRSGGASNRVNPNKVTYYFDQPRQITGGAIFDQGSDSKLNVGGVTIQYRTITGGWKDLPATGIQWPYQNATPQLSLTVDSTPVLATGARAIFTNKTSSTWMSLAEFEVYGPDFAAPASTTAG</sequence>
<dbReference type="InterPro" id="IPR035992">
    <property type="entry name" value="Ricin_B-like_lectins"/>
</dbReference>
<evidence type="ECO:0000256" key="1">
    <source>
        <dbReference type="SAM" id="SignalP"/>
    </source>
</evidence>
<dbReference type="Proteomes" id="UP000032503">
    <property type="component" value="Unassembled WGS sequence"/>
</dbReference>
<organism evidence="2 3">
    <name type="scientific">Agreia bicolorata</name>
    <dbReference type="NCBI Taxonomy" id="110935"/>
    <lineage>
        <taxon>Bacteria</taxon>
        <taxon>Bacillati</taxon>
        <taxon>Actinomycetota</taxon>
        <taxon>Actinomycetes</taxon>
        <taxon>Micrococcales</taxon>
        <taxon>Microbacteriaceae</taxon>
        <taxon>Agreia</taxon>
    </lineage>
</organism>
<reference evidence="2 3" key="1">
    <citation type="journal article" date="2001" name="Int. J. Syst. Evol. Microbiol.">
        <title>Agreia bicolorata gen. nov., sp. nov., to accommodate actinobacteria isolated from narrow reed grass infected by the nematode Heteroanguina graminophila.</title>
        <authorList>
            <person name="Evtushenko L.I."/>
            <person name="Dorofeeva L.V."/>
            <person name="Dobrovolskaya T.G."/>
            <person name="Streshinskaya G.M."/>
            <person name="Subbotin S.A."/>
            <person name="Tiedje J.M."/>
        </authorList>
    </citation>
    <scope>NUCLEOTIDE SEQUENCE [LARGE SCALE GENOMIC DNA]</scope>
    <source>
        <strain evidence="2 3">VKM Ac-1804</strain>
    </source>
</reference>
<accession>A0ABR5CBV6</accession>
<evidence type="ECO:0000313" key="2">
    <source>
        <dbReference type="EMBL" id="KJC63106.1"/>
    </source>
</evidence>
<gene>
    <name evidence="2" type="ORF">TZ00_17325</name>
</gene>
<dbReference type="EMBL" id="JYFC01000009">
    <property type="protein sequence ID" value="KJC63106.1"/>
    <property type="molecule type" value="Genomic_DNA"/>
</dbReference>
<evidence type="ECO:0000313" key="3">
    <source>
        <dbReference type="Proteomes" id="UP000032503"/>
    </source>
</evidence>
<protein>
    <submittedName>
        <fullName evidence="2">Uncharacterized protein</fullName>
    </submittedName>
</protein>
<feature type="signal peptide" evidence="1">
    <location>
        <begin position="1"/>
        <end position="36"/>
    </location>
</feature>
<proteinExistence type="predicted"/>
<feature type="chain" id="PRO_5046854506" evidence="1">
    <location>
        <begin position="37"/>
        <end position="537"/>
    </location>
</feature>
<keyword evidence="3" id="KW-1185">Reference proteome</keyword>
<name>A0ABR5CBV6_9MICO</name>
<dbReference type="Gene3D" id="2.60.120.260">
    <property type="entry name" value="Galactose-binding domain-like"/>
    <property type="match status" value="1"/>
</dbReference>
<comment type="caution">
    <text evidence="2">The sequence shown here is derived from an EMBL/GenBank/DDBJ whole genome shotgun (WGS) entry which is preliminary data.</text>
</comment>
<dbReference type="Gene3D" id="2.80.10.50">
    <property type="match status" value="1"/>
</dbReference>
<dbReference type="RefSeq" id="WP_044443613.1">
    <property type="nucleotide sequence ID" value="NZ_JYFC01000009.1"/>
</dbReference>